<dbReference type="Pfam" id="PF09939">
    <property type="entry name" value="DUF2171"/>
    <property type="match status" value="1"/>
</dbReference>
<dbReference type="RefSeq" id="WP_088256486.1">
    <property type="nucleotide sequence ID" value="NZ_NIDE01000008.1"/>
</dbReference>
<name>A0A225DTS6_9BACT</name>
<keyword evidence="2" id="KW-1185">Reference proteome</keyword>
<evidence type="ECO:0000313" key="1">
    <source>
        <dbReference type="EMBL" id="OWK40589.1"/>
    </source>
</evidence>
<organism evidence="1 2">
    <name type="scientific">Fimbriiglobus ruber</name>
    <dbReference type="NCBI Taxonomy" id="1908690"/>
    <lineage>
        <taxon>Bacteria</taxon>
        <taxon>Pseudomonadati</taxon>
        <taxon>Planctomycetota</taxon>
        <taxon>Planctomycetia</taxon>
        <taxon>Gemmatales</taxon>
        <taxon>Gemmataceae</taxon>
        <taxon>Fimbriiglobus</taxon>
    </lineage>
</organism>
<gene>
    <name evidence="1" type="ORF">FRUB_05508</name>
</gene>
<accession>A0A225DTS6</accession>
<dbReference type="Proteomes" id="UP000214646">
    <property type="component" value="Unassembled WGS sequence"/>
</dbReference>
<evidence type="ECO:0000313" key="2">
    <source>
        <dbReference type="Proteomes" id="UP000214646"/>
    </source>
</evidence>
<proteinExistence type="predicted"/>
<reference evidence="2" key="1">
    <citation type="submission" date="2017-06" db="EMBL/GenBank/DDBJ databases">
        <title>Genome analysis of Fimbriiglobus ruber SP5, the first member of the order Planctomycetales with confirmed chitinolytic capability.</title>
        <authorList>
            <person name="Ravin N.V."/>
            <person name="Rakitin A.L."/>
            <person name="Ivanova A.A."/>
            <person name="Beletsky A.V."/>
            <person name="Kulichevskaya I.S."/>
            <person name="Mardanov A.V."/>
            <person name="Dedysh S.N."/>
        </authorList>
    </citation>
    <scope>NUCLEOTIDE SEQUENCE [LARGE SCALE GENOMIC DNA]</scope>
    <source>
        <strain evidence="2">SP5</strain>
    </source>
</reference>
<dbReference type="InterPro" id="IPR018684">
    <property type="entry name" value="DUF2171"/>
</dbReference>
<dbReference type="OrthoDB" id="9803697at2"/>
<protein>
    <submittedName>
        <fullName evidence="1">Uncharacterized protein</fullName>
    </submittedName>
</protein>
<dbReference type="EMBL" id="NIDE01000008">
    <property type="protein sequence ID" value="OWK40589.1"/>
    <property type="molecule type" value="Genomic_DNA"/>
</dbReference>
<sequence length="127" mass="13441">MADIKGKVEDVGQKISDAAKAAGHKIADGAEQAADWVGEKTGLGSNKEACGTAKSITDIREHMDVMGSCGNKLGTVDHVQGSSIKLTKSSSADGHHHLIPMSWVSRVDTHVHLNKNCGEAKKEWQPA</sequence>
<comment type="caution">
    <text evidence="1">The sequence shown here is derived from an EMBL/GenBank/DDBJ whole genome shotgun (WGS) entry which is preliminary data.</text>
</comment>
<dbReference type="AlphaFoldDB" id="A0A225DTS6"/>